<keyword evidence="3" id="KW-1185">Reference proteome</keyword>
<evidence type="ECO:0000313" key="2">
    <source>
        <dbReference type="EMBL" id="MFC4060334.1"/>
    </source>
</evidence>
<dbReference type="RefSeq" id="WP_377289483.1">
    <property type="nucleotide sequence ID" value="NZ_JBHSBM010000020.1"/>
</dbReference>
<dbReference type="Pfam" id="PF13412">
    <property type="entry name" value="HTH_24"/>
    <property type="match status" value="1"/>
</dbReference>
<dbReference type="SUPFAM" id="SSF46785">
    <property type="entry name" value="Winged helix' DNA-binding domain"/>
    <property type="match status" value="1"/>
</dbReference>
<reference evidence="3" key="1">
    <citation type="journal article" date="2019" name="Int. J. Syst. Evol. Microbiol.">
        <title>The Global Catalogue of Microorganisms (GCM) 10K type strain sequencing project: providing services to taxonomists for standard genome sequencing and annotation.</title>
        <authorList>
            <consortium name="The Broad Institute Genomics Platform"/>
            <consortium name="The Broad Institute Genome Sequencing Center for Infectious Disease"/>
            <person name="Wu L."/>
            <person name="Ma J."/>
        </authorList>
    </citation>
    <scope>NUCLEOTIDE SEQUENCE [LARGE SCALE GENOMIC DNA]</scope>
    <source>
        <strain evidence="3">TBRC 4489</strain>
    </source>
</reference>
<dbReference type="InterPro" id="IPR036388">
    <property type="entry name" value="WH-like_DNA-bd_sf"/>
</dbReference>
<feature type="compositionally biased region" description="Low complexity" evidence="1">
    <location>
        <begin position="1"/>
        <end position="21"/>
    </location>
</feature>
<feature type="region of interest" description="Disordered" evidence="1">
    <location>
        <begin position="1"/>
        <end position="45"/>
    </location>
</feature>
<organism evidence="2 3">
    <name type="scientific">Planomonospora corallina</name>
    <dbReference type="NCBI Taxonomy" id="1806052"/>
    <lineage>
        <taxon>Bacteria</taxon>
        <taxon>Bacillati</taxon>
        <taxon>Actinomycetota</taxon>
        <taxon>Actinomycetes</taxon>
        <taxon>Streptosporangiales</taxon>
        <taxon>Streptosporangiaceae</taxon>
        <taxon>Planomonospora</taxon>
    </lineage>
</organism>
<comment type="caution">
    <text evidence="2">The sequence shown here is derived from an EMBL/GenBank/DDBJ whole genome shotgun (WGS) entry which is preliminary data.</text>
</comment>
<protein>
    <submittedName>
        <fullName evidence="2">Helix-turn-helix transcriptional regulator</fullName>
    </submittedName>
</protein>
<dbReference type="InterPro" id="IPR036390">
    <property type="entry name" value="WH_DNA-bd_sf"/>
</dbReference>
<gene>
    <name evidence="2" type="ORF">ACFOWE_18680</name>
</gene>
<accession>A0ABV8I8M7</accession>
<sequence length="134" mass="13997">MDTSGVAAVGAPGPDAVSGSDAAGGPGTAGGPSREGPRGPDRPAWTFLSNHAHVLVCLDRAPDATMREVAAQVGITLRAVQSIVADLAAEGYLLVERRGRRNHYTLDRTRPLRHPLERHTSTGELLAALFPPSS</sequence>
<dbReference type="EMBL" id="JBHSBM010000020">
    <property type="protein sequence ID" value="MFC4060334.1"/>
    <property type="molecule type" value="Genomic_DNA"/>
</dbReference>
<evidence type="ECO:0000313" key="3">
    <source>
        <dbReference type="Proteomes" id="UP001595850"/>
    </source>
</evidence>
<name>A0ABV8I8M7_9ACTN</name>
<dbReference type="Proteomes" id="UP001595850">
    <property type="component" value="Unassembled WGS sequence"/>
</dbReference>
<evidence type="ECO:0000256" key="1">
    <source>
        <dbReference type="SAM" id="MobiDB-lite"/>
    </source>
</evidence>
<proteinExistence type="predicted"/>
<dbReference type="Gene3D" id="1.10.10.10">
    <property type="entry name" value="Winged helix-like DNA-binding domain superfamily/Winged helix DNA-binding domain"/>
    <property type="match status" value="1"/>
</dbReference>